<evidence type="ECO:0000313" key="2">
    <source>
        <dbReference type="EMBL" id="KAF8903854.1"/>
    </source>
</evidence>
<feature type="region of interest" description="Disordered" evidence="1">
    <location>
        <begin position="277"/>
        <end position="319"/>
    </location>
</feature>
<dbReference type="EMBL" id="JADNYJ010000028">
    <property type="protein sequence ID" value="KAF8903854.1"/>
    <property type="molecule type" value="Genomic_DNA"/>
</dbReference>
<dbReference type="Proteomes" id="UP000724874">
    <property type="component" value="Unassembled WGS sequence"/>
</dbReference>
<comment type="caution">
    <text evidence="2">The sequence shown here is derived from an EMBL/GenBank/DDBJ whole genome shotgun (WGS) entry which is preliminary data.</text>
</comment>
<gene>
    <name evidence="2" type="ORF">CPB84DRAFT_1745974</name>
</gene>
<evidence type="ECO:0000313" key="3">
    <source>
        <dbReference type="Proteomes" id="UP000724874"/>
    </source>
</evidence>
<accession>A0A9P5NP15</accession>
<keyword evidence="3" id="KW-1185">Reference proteome</keyword>
<evidence type="ECO:0000256" key="1">
    <source>
        <dbReference type="SAM" id="MobiDB-lite"/>
    </source>
</evidence>
<sequence>MPGFKSSRIFIRSQAAVCIPGPYLNIQGELPKQLPRELKDEILRQFLLMADTSTLKTRCIPSSIGQLCPNSRYVEDYKEFEAVVHHNIPGATFSGLYFLEVKLPQDPELCDRFGKILMRSRISELNLIHTYDHANFIDVVSSWPEALSRLHTQRIKYDCDQGQGIKHRQNNFDYPWQQPKWGLMLSLCSHLKVFYLKTYQKLCDDDDCDTRKQLETMLFKQWHHQLPVIEKIYIHHSFVIPEVMGDLWWPGPFVQFSYEGQKWRRLVDVIDAEDIDNYDDEEYDSDSEGAVDCDDNHDDEEYDSDSEEAVECDSGEDKD</sequence>
<dbReference type="AlphaFoldDB" id="A0A9P5NP15"/>
<reference evidence="2" key="1">
    <citation type="submission" date="2020-11" db="EMBL/GenBank/DDBJ databases">
        <authorList>
            <consortium name="DOE Joint Genome Institute"/>
            <person name="Ahrendt S."/>
            <person name="Riley R."/>
            <person name="Andreopoulos W."/>
            <person name="LaButti K."/>
            <person name="Pangilinan J."/>
            <person name="Ruiz-duenas F.J."/>
            <person name="Barrasa J.M."/>
            <person name="Sanchez-Garcia M."/>
            <person name="Camarero S."/>
            <person name="Miyauchi S."/>
            <person name="Serrano A."/>
            <person name="Linde D."/>
            <person name="Babiker R."/>
            <person name="Drula E."/>
            <person name="Ayuso-Fernandez I."/>
            <person name="Pacheco R."/>
            <person name="Padilla G."/>
            <person name="Ferreira P."/>
            <person name="Barriuso J."/>
            <person name="Kellner H."/>
            <person name="Castanera R."/>
            <person name="Alfaro M."/>
            <person name="Ramirez L."/>
            <person name="Pisabarro A.G."/>
            <person name="Kuo A."/>
            <person name="Tritt A."/>
            <person name="Lipzen A."/>
            <person name="He G."/>
            <person name="Yan M."/>
            <person name="Ng V."/>
            <person name="Cullen D."/>
            <person name="Martin F."/>
            <person name="Rosso M.-N."/>
            <person name="Henrissat B."/>
            <person name="Hibbett D."/>
            <person name="Martinez A.T."/>
            <person name="Grigoriev I.V."/>
        </authorList>
    </citation>
    <scope>NUCLEOTIDE SEQUENCE</scope>
    <source>
        <strain evidence="2">AH 44721</strain>
    </source>
</reference>
<protein>
    <submittedName>
        <fullName evidence="2">Uncharacterized protein</fullName>
    </submittedName>
</protein>
<name>A0A9P5NP15_GYMJU</name>
<proteinExistence type="predicted"/>
<organism evidence="2 3">
    <name type="scientific">Gymnopilus junonius</name>
    <name type="common">Spectacular rustgill mushroom</name>
    <name type="synonym">Gymnopilus spectabilis subsp. junonius</name>
    <dbReference type="NCBI Taxonomy" id="109634"/>
    <lineage>
        <taxon>Eukaryota</taxon>
        <taxon>Fungi</taxon>
        <taxon>Dikarya</taxon>
        <taxon>Basidiomycota</taxon>
        <taxon>Agaricomycotina</taxon>
        <taxon>Agaricomycetes</taxon>
        <taxon>Agaricomycetidae</taxon>
        <taxon>Agaricales</taxon>
        <taxon>Agaricineae</taxon>
        <taxon>Hymenogastraceae</taxon>
        <taxon>Gymnopilus</taxon>
    </lineage>
</organism>
<dbReference type="OrthoDB" id="10675081at2759"/>